<dbReference type="RefSeq" id="WP_156704939.1">
    <property type="nucleotide sequence ID" value="NZ_CACRUX010000052.1"/>
</dbReference>
<feature type="domain" description="Metallo-beta-lactamase" evidence="5">
    <location>
        <begin position="12"/>
        <end position="180"/>
    </location>
</feature>
<evidence type="ECO:0000256" key="1">
    <source>
        <dbReference type="ARBA" id="ARBA00001947"/>
    </source>
</evidence>
<keyword evidence="2" id="KW-0479">Metal-binding</keyword>
<dbReference type="AlphaFoldDB" id="A0A6N3CRE6"/>
<dbReference type="PANTHER" id="PTHR46233:SF3">
    <property type="entry name" value="HYDROXYACYLGLUTATHIONE HYDROLASE GLOC"/>
    <property type="match status" value="1"/>
</dbReference>
<accession>A0A6N3CRE6</accession>
<dbReference type="SUPFAM" id="SSF56281">
    <property type="entry name" value="Metallo-hydrolase/oxidoreductase"/>
    <property type="match status" value="1"/>
</dbReference>
<gene>
    <name evidence="6" type="ORF">VRLFYP33_01383</name>
</gene>
<dbReference type="CDD" id="cd06262">
    <property type="entry name" value="metallo-hydrolase-like_MBL-fold"/>
    <property type="match status" value="1"/>
</dbReference>
<evidence type="ECO:0000259" key="5">
    <source>
        <dbReference type="SMART" id="SM00849"/>
    </source>
</evidence>
<reference evidence="6" key="1">
    <citation type="submission" date="2019-11" db="EMBL/GenBank/DDBJ databases">
        <authorList>
            <person name="Feng L."/>
        </authorList>
    </citation>
    <scope>NUCLEOTIDE SEQUENCE</scope>
    <source>
        <strain evidence="6">VrattiLFYP33</strain>
    </source>
</reference>
<comment type="cofactor">
    <cofactor evidence="1">
        <name>Zn(2+)</name>
        <dbReference type="ChEBI" id="CHEBI:29105"/>
    </cofactor>
</comment>
<keyword evidence="3 6" id="KW-0378">Hydrolase</keyword>
<protein>
    <submittedName>
        <fullName evidence="6">Putative metallo-hydrolase</fullName>
        <ecNumber evidence="6">3.-.-.-</ecNumber>
    </submittedName>
</protein>
<dbReference type="InterPro" id="IPR051453">
    <property type="entry name" value="MBL_Glyoxalase_II"/>
</dbReference>
<dbReference type="EC" id="3.-.-.-" evidence="6"/>
<dbReference type="Gene3D" id="3.60.15.10">
    <property type="entry name" value="Ribonuclease Z/Hydroxyacylglutathione hydrolase-like"/>
    <property type="match status" value="1"/>
</dbReference>
<name>A0A6N3CRE6_9FIRM</name>
<dbReference type="Pfam" id="PF00753">
    <property type="entry name" value="Lactamase_B"/>
    <property type="match status" value="1"/>
</dbReference>
<dbReference type="PANTHER" id="PTHR46233">
    <property type="entry name" value="HYDROXYACYLGLUTATHIONE HYDROLASE GLOC"/>
    <property type="match status" value="1"/>
</dbReference>
<evidence type="ECO:0000313" key="6">
    <source>
        <dbReference type="EMBL" id="VYU18442.1"/>
    </source>
</evidence>
<dbReference type="EMBL" id="CACRUX010000052">
    <property type="protein sequence ID" value="VYU18442.1"/>
    <property type="molecule type" value="Genomic_DNA"/>
</dbReference>
<dbReference type="SMART" id="SM00849">
    <property type="entry name" value="Lactamase_B"/>
    <property type="match status" value="1"/>
</dbReference>
<evidence type="ECO:0000256" key="3">
    <source>
        <dbReference type="ARBA" id="ARBA00022801"/>
    </source>
</evidence>
<dbReference type="InterPro" id="IPR001279">
    <property type="entry name" value="Metallo-B-lactamas"/>
</dbReference>
<proteinExistence type="predicted"/>
<dbReference type="GO" id="GO:0046872">
    <property type="term" value="F:metal ion binding"/>
    <property type="evidence" value="ECO:0007669"/>
    <property type="project" value="UniProtKB-KW"/>
</dbReference>
<evidence type="ECO:0000256" key="2">
    <source>
        <dbReference type="ARBA" id="ARBA00022723"/>
    </source>
</evidence>
<sequence length="203" mass="22602">MDILKQPLGLYKANCYVLKEAGQALIIDPGFHAHKVLEMVGDADLQAVVLTHGHCDHVCAVDGVLKERSVPLYMHPGDDELLHAKRRMPSAYKGLFQSPYLPLKEGTLKLGVFDLYVHETPGHSKGSVIIQWGNHLFTGDTLFKNSVGATNNYNGDDAVLKTSLRQIMTWDPDLIVHPGHAEDTMIKEELAHNPFLQPLKEFN</sequence>
<keyword evidence="4" id="KW-0862">Zinc</keyword>
<dbReference type="InterPro" id="IPR036866">
    <property type="entry name" value="RibonucZ/Hydroxyglut_hydro"/>
</dbReference>
<dbReference type="GO" id="GO:0016787">
    <property type="term" value="F:hydrolase activity"/>
    <property type="evidence" value="ECO:0007669"/>
    <property type="project" value="UniProtKB-KW"/>
</dbReference>
<organism evidence="6">
    <name type="scientific">Veillonella ratti</name>
    <dbReference type="NCBI Taxonomy" id="103892"/>
    <lineage>
        <taxon>Bacteria</taxon>
        <taxon>Bacillati</taxon>
        <taxon>Bacillota</taxon>
        <taxon>Negativicutes</taxon>
        <taxon>Veillonellales</taxon>
        <taxon>Veillonellaceae</taxon>
        <taxon>Veillonella</taxon>
    </lineage>
</organism>
<evidence type="ECO:0000256" key="4">
    <source>
        <dbReference type="ARBA" id="ARBA00022833"/>
    </source>
</evidence>